<keyword evidence="1" id="KW-0521">NADP</keyword>
<dbReference type="InterPro" id="IPR036291">
    <property type="entry name" value="NAD(P)-bd_dom_sf"/>
</dbReference>
<dbReference type="FunCoup" id="L8FLX2">
    <property type="interactions" value="653"/>
</dbReference>
<dbReference type="EMBL" id="GL573270">
    <property type="protein sequence ID" value="ELR01910.1"/>
    <property type="molecule type" value="Genomic_DNA"/>
</dbReference>
<sequence>MKTPHIKLAYRLQREQIGKKFITLPLLSTAAEARLASGDLGAPILHALISSNIFNITVLTRHSSQAQSPPSVRVIRVDYAPIPDLAAALSNQDAVVSALTSEAMETQALLIKASIAAGVKRFIPSEFSPNIGNPKSAALPVYQSKIEVYQLLERLASDNQLFTYTLIRNGPLLDWCLMKGFFVGFQGKTTPFYDGGDRPFSTTTPAPR</sequence>
<accession>L8FLX2</accession>
<keyword evidence="5" id="KW-1185">Reference proteome</keyword>
<dbReference type="STRING" id="658429.L8FLX2"/>
<dbReference type="InterPro" id="IPR008030">
    <property type="entry name" value="NmrA-like"/>
</dbReference>
<organism evidence="4 5">
    <name type="scientific">Pseudogymnoascus destructans (strain ATCC MYA-4855 / 20631-21)</name>
    <name type="common">Bat white-nose syndrome fungus</name>
    <name type="synonym">Geomyces destructans</name>
    <dbReference type="NCBI Taxonomy" id="658429"/>
    <lineage>
        <taxon>Eukaryota</taxon>
        <taxon>Fungi</taxon>
        <taxon>Dikarya</taxon>
        <taxon>Ascomycota</taxon>
        <taxon>Pezizomycotina</taxon>
        <taxon>Leotiomycetes</taxon>
        <taxon>Thelebolales</taxon>
        <taxon>Thelebolaceae</taxon>
        <taxon>Pseudogymnoascus</taxon>
    </lineage>
</organism>
<dbReference type="Gene3D" id="3.40.50.720">
    <property type="entry name" value="NAD(P)-binding Rossmann-like Domain"/>
    <property type="match status" value="1"/>
</dbReference>
<reference evidence="5" key="1">
    <citation type="submission" date="2010-09" db="EMBL/GenBank/DDBJ databases">
        <title>The genome sequence of Geomyces destructans 20631-21.</title>
        <authorList>
            <consortium name="The Broad Institute Genome Sequencing Platform"/>
            <person name="Cuomo C.A."/>
            <person name="Blehert D.S."/>
            <person name="Lorch J.M."/>
            <person name="Young S.K."/>
            <person name="Zeng Q."/>
            <person name="Gargeya S."/>
            <person name="Fitzgerald M."/>
            <person name="Haas B."/>
            <person name="Abouelleil A."/>
            <person name="Alvarado L."/>
            <person name="Arachchi H.M."/>
            <person name="Berlin A."/>
            <person name="Brown A."/>
            <person name="Chapman S.B."/>
            <person name="Chen Z."/>
            <person name="Dunbar C."/>
            <person name="Freedman E."/>
            <person name="Gearin G."/>
            <person name="Gellesch M."/>
            <person name="Goldberg J."/>
            <person name="Griggs A."/>
            <person name="Gujja S."/>
            <person name="Heiman D."/>
            <person name="Howarth C."/>
            <person name="Larson L."/>
            <person name="Lui A."/>
            <person name="MacDonald P.J.P."/>
            <person name="Montmayeur A."/>
            <person name="Murphy C."/>
            <person name="Neiman D."/>
            <person name="Pearson M."/>
            <person name="Priest M."/>
            <person name="Roberts A."/>
            <person name="Saif S."/>
            <person name="Shea T."/>
            <person name="Shenoy N."/>
            <person name="Sisk P."/>
            <person name="Stolte C."/>
            <person name="Sykes S."/>
            <person name="Wortman J."/>
            <person name="Nusbaum C."/>
            <person name="Birren B."/>
        </authorList>
    </citation>
    <scope>NUCLEOTIDE SEQUENCE [LARGE SCALE GENOMIC DNA]</scope>
    <source>
        <strain evidence="5">ATCC MYA-4855 / 20631-21</strain>
    </source>
</reference>
<feature type="domain" description="NmrA-like" evidence="3">
    <location>
        <begin position="36"/>
        <end position="169"/>
    </location>
</feature>
<name>L8FLX2_PSED2</name>
<dbReference type="SUPFAM" id="SSF51735">
    <property type="entry name" value="NAD(P)-binding Rossmann-fold domains"/>
    <property type="match status" value="1"/>
</dbReference>
<evidence type="ECO:0000256" key="2">
    <source>
        <dbReference type="ARBA" id="ARBA00023002"/>
    </source>
</evidence>
<protein>
    <recommendedName>
        <fullName evidence="3">NmrA-like domain-containing protein</fullName>
    </recommendedName>
</protein>
<dbReference type="VEuPathDB" id="FungiDB:GMDG_05088"/>
<dbReference type="AlphaFoldDB" id="L8FLX2"/>
<evidence type="ECO:0000313" key="5">
    <source>
        <dbReference type="Proteomes" id="UP000011064"/>
    </source>
</evidence>
<dbReference type="Proteomes" id="UP000011064">
    <property type="component" value="Unassembled WGS sequence"/>
</dbReference>
<proteinExistence type="predicted"/>
<dbReference type="Pfam" id="PF05368">
    <property type="entry name" value="NmrA"/>
    <property type="match status" value="1"/>
</dbReference>
<evidence type="ECO:0000259" key="3">
    <source>
        <dbReference type="Pfam" id="PF05368"/>
    </source>
</evidence>
<dbReference type="InParanoid" id="L8FLX2"/>
<dbReference type="InterPro" id="IPR051609">
    <property type="entry name" value="NmrA/Isoflavone_reductase-like"/>
</dbReference>
<dbReference type="OrthoDB" id="9974981at2759"/>
<dbReference type="PANTHER" id="PTHR47706">
    <property type="entry name" value="NMRA-LIKE FAMILY PROTEIN"/>
    <property type="match status" value="1"/>
</dbReference>
<evidence type="ECO:0000256" key="1">
    <source>
        <dbReference type="ARBA" id="ARBA00022857"/>
    </source>
</evidence>
<gene>
    <name evidence="4" type="ORF">GMDG_05088</name>
</gene>
<evidence type="ECO:0000313" key="4">
    <source>
        <dbReference type="EMBL" id="ELR01910.1"/>
    </source>
</evidence>
<keyword evidence="2" id="KW-0560">Oxidoreductase</keyword>
<dbReference type="GO" id="GO:0016491">
    <property type="term" value="F:oxidoreductase activity"/>
    <property type="evidence" value="ECO:0007669"/>
    <property type="project" value="UniProtKB-KW"/>
</dbReference>
<dbReference type="HOGENOM" id="CLU_044876_3_2_1"/>
<dbReference type="PANTHER" id="PTHR47706:SF1">
    <property type="entry name" value="CIPA-LIKE, PUTATIVE (AFU_ORTHOLOGUE AFUA_1G12460)-RELATED"/>
    <property type="match status" value="1"/>
</dbReference>